<evidence type="ECO:0000313" key="12">
    <source>
        <dbReference type="Proteomes" id="UP000296159"/>
    </source>
</evidence>
<proteinExistence type="inferred from homology"/>
<gene>
    <name evidence="11" type="ORF">DDT56_14610</name>
</gene>
<keyword evidence="7 9" id="KW-0472">Membrane</keyword>
<comment type="function">
    <text evidence="9">Part of the tripartite ATP-independent periplasmic (TRAP) transport system.</text>
</comment>
<comment type="similarity">
    <text evidence="8 9">Belongs to the TRAP transporter small permease family.</text>
</comment>
<feature type="transmembrane region" description="Helical" evidence="9">
    <location>
        <begin position="12"/>
        <end position="32"/>
    </location>
</feature>
<comment type="subunit">
    <text evidence="9">The complex comprises the extracytoplasmic solute receptor protein and the two transmembrane proteins.</text>
</comment>
<comment type="subcellular location">
    <subcellularLocation>
        <location evidence="1 9">Cell inner membrane</location>
        <topology evidence="1 9">Multi-pass membrane protein</topology>
    </subcellularLocation>
</comment>
<dbReference type="EMBL" id="QDKH01000017">
    <property type="protein sequence ID" value="PWC13911.1"/>
    <property type="molecule type" value="Genomic_DNA"/>
</dbReference>
<feature type="transmembrane region" description="Helical" evidence="9">
    <location>
        <begin position="85"/>
        <end position="109"/>
    </location>
</feature>
<keyword evidence="3" id="KW-1003">Cell membrane</keyword>
<organism evidence="11 12">
    <name type="scientific">Brenneria corticis</name>
    <dbReference type="NCBI Taxonomy" id="2173106"/>
    <lineage>
        <taxon>Bacteria</taxon>
        <taxon>Pseudomonadati</taxon>
        <taxon>Pseudomonadota</taxon>
        <taxon>Gammaproteobacteria</taxon>
        <taxon>Enterobacterales</taxon>
        <taxon>Pectobacteriaceae</taxon>
        <taxon>Brenneria</taxon>
    </lineage>
</organism>
<evidence type="ECO:0000256" key="5">
    <source>
        <dbReference type="ARBA" id="ARBA00022692"/>
    </source>
</evidence>
<dbReference type="InterPro" id="IPR055348">
    <property type="entry name" value="DctQ"/>
</dbReference>
<dbReference type="PANTHER" id="PTHR35011">
    <property type="entry name" value="2,3-DIKETO-L-GULONATE TRAP TRANSPORTER SMALL PERMEASE PROTEIN YIAM"/>
    <property type="match status" value="1"/>
</dbReference>
<evidence type="ECO:0000256" key="4">
    <source>
        <dbReference type="ARBA" id="ARBA00022519"/>
    </source>
</evidence>
<dbReference type="GO" id="GO:0005886">
    <property type="term" value="C:plasma membrane"/>
    <property type="evidence" value="ECO:0007669"/>
    <property type="project" value="UniProtKB-SubCell"/>
</dbReference>
<comment type="caution">
    <text evidence="11">The sequence shown here is derived from an EMBL/GenBank/DDBJ whole genome shotgun (WGS) entry which is preliminary data.</text>
</comment>
<dbReference type="GO" id="GO:0015740">
    <property type="term" value="P:C4-dicarboxylate transport"/>
    <property type="evidence" value="ECO:0007669"/>
    <property type="project" value="TreeGrafter"/>
</dbReference>
<dbReference type="GO" id="GO:0022857">
    <property type="term" value="F:transmembrane transporter activity"/>
    <property type="evidence" value="ECO:0007669"/>
    <property type="project" value="UniProtKB-UniRule"/>
</dbReference>
<name>A0A2U1TWX7_9GAMM</name>
<keyword evidence="5 9" id="KW-0812">Transmembrane</keyword>
<keyword evidence="12" id="KW-1185">Reference proteome</keyword>
<evidence type="ECO:0000259" key="10">
    <source>
        <dbReference type="Pfam" id="PF04290"/>
    </source>
</evidence>
<evidence type="ECO:0000256" key="3">
    <source>
        <dbReference type="ARBA" id="ARBA00022475"/>
    </source>
</evidence>
<evidence type="ECO:0000256" key="1">
    <source>
        <dbReference type="ARBA" id="ARBA00004429"/>
    </source>
</evidence>
<reference evidence="11 12" key="1">
    <citation type="submission" date="2018-04" db="EMBL/GenBank/DDBJ databases">
        <title>Brenneria corticis sp.nov.</title>
        <authorList>
            <person name="Li Y."/>
        </authorList>
    </citation>
    <scope>NUCLEOTIDE SEQUENCE [LARGE SCALE GENOMIC DNA]</scope>
    <source>
        <strain evidence="11 12">CFCC 11842</strain>
    </source>
</reference>
<evidence type="ECO:0000256" key="7">
    <source>
        <dbReference type="ARBA" id="ARBA00023136"/>
    </source>
</evidence>
<evidence type="ECO:0000256" key="9">
    <source>
        <dbReference type="RuleBase" id="RU369079"/>
    </source>
</evidence>
<dbReference type="PROSITE" id="PS51257">
    <property type="entry name" value="PROKAR_LIPOPROTEIN"/>
    <property type="match status" value="1"/>
</dbReference>
<sequence length="176" mass="19607">MNIIRKWLDKIIEVFGCCLIIVMVAIACWQVVSRYIFNAPSTFSEEFLRFSLVWLSVIGVAYVAGKHEHISLTLLLDKCPKKLTVGWNIVIQVVFILFAIYIMIIGGWRVSATAMMQISPSLQVSMGKVYYALPLSGVLTIIYCLLNIVDMLRGTPPGKRAADAAQDPTVEGGRHD</sequence>
<keyword evidence="6 9" id="KW-1133">Transmembrane helix</keyword>
<accession>A0A2U1TWX7</accession>
<feature type="transmembrane region" description="Helical" evidence="9">
    <location>
        <begin position="129"/>
        <end position="149"/>
    </location>
</feature>
<dbReference type="InterPro" id="IPR007387">
    <property type="entry name" value="TRAP_DctQ"/>
</dbReference>
<evidence type="ECO:0000256" key="6">
    <source>
        <dbReference type="ARBA" id="ARBA00022989"/>
    </source>
</evidence>
<keyword evidence="2 9" id="KW-0813">Transport</keyword>
<evidence type="ECO:0000256" key="8">
    <source>
        <dbReference type="ARBA" id="ARBA00038436"/>
    </source>
</evidence>
<feature type="domain" description="Tripartite ATP-independent periplasmic transporters DctQ component" evidence="10">
    <location>
        <begin position="23"/>
        <end position="153"/>
    </location>
</feature>
<evidence type="ECO:0000256" key="2">
    <source>
        <dbReference type="ARBA" id="ARBA00022448"/>
    </source>
</evidence>
<dbReference type="RefSeq" id="WP_136167166.1">
    <property type="nucleotide sequence ID" value="NZ_KZ819083.1"/>
</dbReference>
<dbReference type="PANTHER" id="PTHR35011:SF2">
    <property type="entry name" value="2,3-DIKETO-L-GULONATE TRAP TRANSPORTER SMALL PERMEASE PROTEIN YIAM"/>
    <property type="match status" value="1"/>
</dbReference>
<feature type="transmembrane region" description="Helical" evidence="9">
    <location>
        <begin position="47"/>
        <end position="64"/>
    </location>
</feature>
<dbReference type="Pfam" id="PF04290">
    <property type="entry name" value="DctQ"/>
    <property type="match status" value="1"/>
</dbReference>
<protein>
    <recommendedName>
        <fullName evidence="9">TRAP transporter small permease protein</fullName>
    </recommendedName>
</protein>
<keyword evidence="4 9" id="KW-0997">Cell inner membrane</keyword>
<dbReference type="AlphaFoldDB" id="A0A2U1TWX7"/>
<dbReference type="Proteomes" id="UP000296159">
    <property type="component" value="Unassembled WGS sequence"/>
</dbReference>
<evidence type="ECO:0000313" key="11">
    <source>
        <dbReference type="EMBL" id="PWC13911.1"/>
    </source>
</evidence>